<evidence type="ECO:0000256" key="1">
    <source>
        <dbReference type="SAM" id="SignalP"/>
    </source>
</evidence>
<name>A0A1S3D7C2_DIACI</name>
<protein>
    <submittedName>
        <fullName evidence="3">E3 ubiquitin-protein ligase HECW2-like</fullName>
    </submittedName>
</protein>
<keyword evidence="2" id="KW-1185">Reference proteome</keyword>
<proteinExistence type="predicted"/>
<organism evidence="2 3">
    <name type="scientific">Diaphorina citri</name>
    <name type="common">Asian citrus psyllid</name>
    <dbReference type="NCBI Taxonomy" id="121845"/>
    <lineage>
        <taxon>Eukaryota</taxon>
        <taxon>Metazoa</taxon>
        <taxon>Ecdysozoa</taxon>
        <taxon>Arthropoda</taxon>
        <taxon>Hexapoda</taxon>
        <taxon>Insecta</taxon>
        <taxon>Pterygota</taxon>
        <taxon>Neoptera</taxon>
        <taxon>Paraneoptera</taxon>
        <taxon>Hemiptera</taxon>
        <taxon>Sternorrhyncha</taxon>
        <taxon>Psylloidea</taxon>
        <taxon>Psyllidae</taxon>
        <taxon>Diaphorininae</taxon>
        <taxon>Diaphorina</taxon>
    </lineage>
</organism>
<gene>
    <name evidence="3" type="primary">LOC103512979</name>
</gene>
<feature type="signal peptide" evidence="1">
    <location>
        <begin position="1"/>
        <end position="22"/>
    </location>
</feature>
<dbReference type="PaxDb" id="121845-A0A1S3D7C2"/>
<dbReference type="KEGG" id="dci:103512979"/>
<feature type="chain" id="PRO_5018197119" evidence="1">
    <location>
        <begin position="23"/>
        <end position="77"/>
    </location>
</feature>
<dbReference type="RefSeq" id="XP_008476010.2">
    <property type="nucleotide sequence ID" value="XM_008477788.2"/>
</dbReference>
<evidence type="ECO:0000313" key="2">
    <source>
        <dbReference type="Proteomes" id="UP000079169"/>
    </source>
</evidence>
<keyword evidence="1" id="KW-0732">Signal</keyword>
<dbReference type="STRING" id="121845.A0A1S3D7C2"/>
<accession>A0A1S3D7C2</accession>
<dbReference type="Proteomes" id="UP000079169">
    <property type="component" value="Unplaced"/>
</dbReference>
<sequence length="77" mass="8655">MGVITKTLSILFSLLFEHEIMSYIPSSPQISPQASPGLQRANARAPAPYRRDFEAKLRNFYRKLESKGYGQGPGKLK</sequence>
<evidence type="ECO:0000313" key="3">
    <source>
        <dbReference type="RefSeq" id="XP_008476010.2"/>
    </source>
</evidence>
<dbReference type="GeneID" id="103512979"/>
<dbReference type="AlphaFoldDB" id="A0A1S3D7C2"/>
<reference evidence="3" key="1">
    <citation type="submission" date="2025-08" db="UniProtKB">
        <authorList>
            <consortium name="RefSeq"/>
        </authorList>
    </citation>
    <scope>IDENTIFICATION</scope>
</reference>